<dbReference type="OMA" id="CTHYEET"/>
<proteinExistence type="predicted"/>
<comment type="caution">
    <text evidence="3">The sequence shown here is derived from an EMBL/GenBank/DDBJ whole genome shotgun (WGS) entry which is preliminary data.</text>
</comment>
<gene>
    <name evidence="3" type="ORF">Tcan_15554</name>
</gene>
<dbReference type="OrthoDB" id="26525at2759"/>
<evidence type="ECO:0000313" key="3">
    <source>
        <dbReference type="EMBL" id="KHN84471.1"/>
    </source>
</evidence>
<evidence type="ECO:0000313" key="4">
    <source>
        <dbReference type="Proteomes" id="UP000031036"/>
    </source>
</evidence>
<dbReference type="AlphaFoldDB" id="A0A0B2VLU9"/>
<name>A0A0B2VLU9_TOXCA</name>
<protein>
    <recommendedName>
        <fullName evidence="2">EF-hand domain-containing protein</fullName>
    </recommendedName>
</protein>
<evidence type="ECO:0000256" key="1">
    <source>
        <dbReference type="ARBA" id="ARBA00022837"/>
    </source>
</evidence>
<feature type="domain" description="EF-hand" evidence="2">
    <location>
        <begin position="3"/>
        <end position="38"/>
    </location>
</feature>
<organism evidence="3 4">
    <name type="scientific">Toxocara canis</name>
    <name type="common">Canine roundworm</name>
    <dbReference type="NCBI Taxonomy" id="6265"/>
    <lineage>
        <taxon>Eukaryota</taxon>
        <taxon>Metazoa</taxon>
        <taxon>Ecdysozoa</taxon>
        <taxon>Nematoda</taxon>
        <taxon>Chromadorea</taxon>
        <taxon>Rhabditida</taxon>
        <taxon>Spirurina</taxon>
        <taxon>Ascaridomorpha</taxon>
        <taxon>Ascaridoidea</taxon>
        <taxon>Toxocaridae</taxon>
        <taxon>Toxocara</taxon>
    </lineage>
</organism>
<dbReference type="SUPFAM" id="SSF47473">
    <property type="entry name" value="EF-hand"/>
    <property type="match status" value="1"/>
</dbReference>
<evidence type="ECO:0000259" key="2">
    <source>
        <dbReference type="PROSITE" id="PS50222"/>
    </source>
</evidence>
<dbReference type="Gene3D" id="1.10.238.10">
    <property type="entry name" value="EF-hand"/>
    <property type="match status" value="1"/>
</dbReference>
<accession>A0A0B2VLU9</accession>
<dbReference type="PROSITE" id="PS50222">
    <property type="entry name" value="EF_HAND_2"/>
    <property type="match status" value="1"/>
</dbReference>
<dbReference type="Proteomes" id="UP000031036">
    <property type="component" value="Unassembled WGS sequence"/>
</dbReference>
<dbReference type="InterPro" id="IPR002048">
    <property type="entry name" value="EF_hand_dom"/>
</dbReference>
<dbReference type="EMBL" id="JPKZ01000985">
    <property type="protein sequence ID" value="KHN84471.1"/>
    <property type="molecule type" value="Genomic_DNA"/>
</dbReference>
<reference evidence="3 4" key="1">
    <citation type="submission" date="2014-11" db="EMBL/GenBank/DDBJ databases">
        <title>Genetic blueprint of the zoonotic pathogen Toxocara canis.</title>
        <authorList>
            <person name="Zhu X.-Q."/>
            <person name="Korhonen P.K."/>
            <person name="Cai H."/>
            <person name="Young N.D."/>
            <person name="Nejsum P."/>
            <person name="von Samson-Himmelstjerna G."/>
            <person name="Boag P.R."/>
            <person name="Tan P."/>
            <person name="Li Q."/>
            <person name="Min J."/>
            <person name="Yang Y."/>
            <person name="Wang X."/>
            <person name="Fang X."/>
            <person name="Hall R.S."/>
            <person name="Hofmann A."/>
            <person name="Sternberg P.W."/>
            <person name="Jex A.R."/>
            <person name="Gasser R.B."/>
        </authorList>
    </citation>
    <scope>NUCLEOTIDE SEQUENCE [LARGE SCALE GENOMIC DNA]</scope>
    <source>
        <strain evidence="3">PN_DK_2014</strain>
    </source>
</reference>
<sequence>MAAWEQELRDMFRQHDKDMSGYIGKEDVICMLMAADKDEKNDPAFRTNLRFLINVIKSADKDGDSKITFEVVQWSKKNCEQKQSEMKANKGSVNQFEELFWNS</sequence>
<dbReference type="PROSITE" id="PS00018">
    <property type="entry name" value="EF_HAND_1"/>
    <property type="match status" value="1"/>
</dbReference>
<dbReference type="GO" id="GO:0005509">
    <property type="term" value="F:calcium ion binding"/>
    <property type="evidence" value="ECO:0007669"/>
    <property type="project" value="InterPro"/>
</dbReference>
<keyword evidence="4" id="KW-1185">Reference proteome</keyword>
<dbReference type="InterPro" id="IPR018247">
    <property type="entry name" value="EF_Hand_1_Ca_BS"/>
</dbReference>
<dbReference type="Pfam" id="PF13499">
    <property type="entry name" value="EF-hand_7"/>
    <property type="match status" value="1"/>
</dbReference>
<dbReference type="InterPro" id="IPR011992">
    <property type="entry name" value="EF-hand-dom_pair"/>
</dbReference>
<keyword evidence="1" id="KW-0106">Calcium</keyword>